<dbReference type="GeneID" id="48972091"/>
<sequence>MNRRRTNKKMAHRLAKASLLAAIFLPMPSQAASSAWVTSPGGAFRLVASQPRPDGSIPAILEVKLEPGWKTYWRDPGASGIPPQITFDPSGGVALEAIRFPAPKTFSEGPGRYVGYDSSVAFPLVLKRVGDEKDLAVRASVFLGVCEEICIPVQGTLDLTLKSGDFDNPLDGARIEKAVASLPEAPSDDFRITKSAFDEEAGIIRLDLRLPQDAGKPEIFLAGPAGFSFGPPVVADQGGAERRVDVPVKLSGKDRKIAGKPIALTVRAGDRSMETTLAFD</sequence>
<dbReference type="InterPro" id="IPR028250">
    <property type="entry name" value="DsbDN"/>
</dbReference>
<evidence type="ECO:0000313" key="3">
    <source>
        <dbReference type="EMBL" id="CCE95093.1"/>
    </source>
</evidence>
<dbReference type="HOGENOM" id="CLU_047910_1_0_5"/>
<dbReference type="Pfam" id="PF11412">
    <property type="entry name" value="DsbD_N"/>
    <property type="match status" value="1"/>
</dbReference>
<dbReference type="eggNOG" id="COG4233">
    <property type="taxonomic scope" value="Bacteria"/>
</dbReference>
<feature type="domain" description="Thiol:disulfide interchange protein DsbD N-terminal" evidence="2">
    <location>
        <begin position="53"/>
        <end position="160"/>
    </location>
</feature>
<dbReference type="KEGG" id="sfh:SFHH103_00593"/>
<accession>G9A203</accession>
<protein>
    <recommendedName>
        <fullName evidence="2">Thiol:disulfide interchange protein DsbD N-terminal domain-containing protein</fullName>
    </recommendedName>
</protein>
<feature type="chain" id="PRO_5003519890" description="Thiol:disulfide interchange protein DsbD N-terminal domain-containing protein" evidence="1">
    <location>
        <begin position="32"/>
        <end position="280"/>
    </location>
</feature>
<dbReference type="RefSeq" id="WP_014327605.1">
    <property type="nucleotide sequence ID" value="NC_016812.1"/>
</dbReference>
<dbReference type="STRING" id="1117943.SFHH103_00593"/>
<dbReference type="AlphaFoldDB" id="G9A203"/>
<organism evidence="3 4">
    <name type="scientific">Sinorhizobium fredii (strain HH103)</name>
    <dbReference type="NCBI Taxonomy" id="1117943"/>
    <lineage>
        <taxon>Bacteria</taxon>
        <taxon>Pseudomonadati</taxon>
        <taxon>Pseudomonadota</taxon>
        <taxon>Alphaproteobacteria</taxon>
        <taxon>Hyphomicrobiales</taxon>
        <taxon>Rhizobiaceae</taxon>
        <taxon>Sinorhizobium/Ensifer group</taxon>
        <taxon>Sinorhizobium</taxon>
    </lineage>
</organism>
<gene>
    <name evidence="3" type="ordered locus">SFHH103_00593</name>
</gene>
<proteinExistence type="predicted"/>
<evidence type="ECO:0000313" key="4">
    <source>
        <dbReference type="Proteomes" id="UP000007735"/>
    </source>
</evidence>
<evidence type="ECO:0000256" key="1">
    <source>
        <dbReference type="SAM" id="SignalP"/>
    </source>
</evidence>
<dbReference type="EMBL" id="HE616890">
    <property type="protein sequence ID" value="CCE95093.1"/>
    <property type="molecule type" value="Genomic_DNA"/>
</dbReference>
<keyword evidence="1" id="KW-0732">Signal</keyword>
<name>G9A203_SINF1</name>
<dbReference type="PATRIC" id="fig|380.5.peg.638"/>
<reference evidence="3 4" key="1">
    <citation type="journal article" date="2012" name="J. Bacteriol.">
        <title>Genome sequence of the soybean symbiont Sinorhizobium fredii HH103.</title>
        <authorList>
            <person name="Weidner S."/>
            <person name="Becker A."/>
            <person name="Bonilla I."/>
            <person name="Jaenicke S."/>
            <person name="Lloret J."/>
            <person name="Margaret I."/>
            <person name="Puhler A."/>
            <person name="Ruiz-Sainz J.E."/>
            <person name="Schneiker-Bekel S."/>
            <person name="Szczepanowski R."/>
            <person name="Vinardell J.M."/>
            <person name="Zehner S."/>
            <person name="Gottfert M."/>
        </authorList>
    </citation>
    <scope>NUCLEOTIDE SEQUENCE [LARGE SCALE GENOMIC DNA]</scope>
    <source>
        <strain evidence="3 4">HH103</strain>
    </source>
</reference>
<evidence type="ECO:0000259" key="2">
    <source>
        <dbReference type="Pfam" id="PF11412"/>
    </source>
</evidence>
<feature type="signal peptide" evidence="1">
    <location>
        <begin position="1"/>
        <end position="31"/>
    </location>
</feature>
<dbReference type="Proteomes" id="UP000007735">
    <property type="component" value="Chromosome"/>
</dbReference>